<dbReference type="GO" id="GO:0043531">
    <property type="term" value="F:ADP binding"/>
    <property type="evidence" value="ECO:0007669"/>
    <property type="project" value="InterPro"/>
</dbReference>
<dbReference type="Pfam" id="PF01535">
    <property type="entry name" value="PPR"/>
    <property type="match status" value="3"/>
</dbReference>
<reference evidence="6 7" key="1">
    <citation type="journal article" date="2018" name="Mol. Plant">
        <title>The genome of Artemisia annua provides insight into the evolution of Asteraceae family and artemisinin biosynthesis.</title>
        <authorList>
            <person name="Shen Q."/>
            <person name="Zhang L."/>
            <person name="Liao Z."/>
            <person name="Wang S."/>
            <person name="Yan T."/>
            <person name="Shi P."/>
            <person name="Liu M."/>
            <person name="Fu X."/>
            <person name="Pan Q."/>
            <person name="Wang Y."/>
            <person name="Lv Z."/>
            <person name="Lu X."/>
            <person name="Zhang F."/>
            <person name="Jiang W."/>
            <person name="Ma Y."/>
            <person name="Chen M."/>
            <person name="Hao X."/>
            <person name="Li L."/>
            <person name="Tang Y."/>
            <person name="Lv G."/>
            <person name="Zhou Y."/>
            <person name="Sun X."/>
            <person name="Brodelius P.E."/>
            <person name="Rose J.K.C."/>
            <person name="Tang K."/>
        </authorList>
    </citation>
    <scope>NUCLEOTIDE SEQUENCE [LARGE SCALE GENOMIC DNA]</scope>
    <source>
        <strain evidence="7">cv. Huhao1</strain>
        <tissue evidence="6">Leaf</tissue>
    </source>
</reference>
<keyword evidence="2" id="KW-0677">Repeat</keyword>
<comment type="caution">
    <text evidence="6">The sequence shown here is derived from an EMBL/GenBank/DDBJ whole genome shotgun (WGS) entry which is preliminary data.</text>
</comment>
<dbReference type="InterPro" id="IPR044974">
    <property type="entry name" value="Disease_R_plants"/>
</dbReference>
<dbReference type="Proteomes" id="UP000245207">
    <property type="component" value="Unassembled WGS sequence"/>
</dbReference>
<dbReference type="Gene3D" id="1.25.40.10">
    <property type="entry name" value="Tetratricopeptide repeat domain"/>
    <property type="match status" value="3"/>
</dbReference>
<feature type="repeat" description="PPR" evidence="3">
    <location>
        <begin position="1021"/>
        <end position="1055"/>
    </location>
</feature>
<name>A0A2U1QAV4_ARTAN</name>
<dbReference type="EMBL" id="PKPP01000262">
    <property type="protein sequence ID" value="PWA95134.1"/>
    <property type="molecule type" value="Genomic_DNA"/>
</dbReference>
<dbReference type="InterPro" id="IPR002182">
    <property type="entry name" value="NB-ARC"/>
</dbReference>
<dbReference type="NCBIfam" id="TIGR00756">
    <property type="entry name" value="PPR"/>
    <property type="match status" value="3"/>
</dbReference>
<dbReference type="PROSITE" id="PS51375">
    <property type="entry name" value="PPR"/>
    <property type="match status" value="4"/>
</dbReference>
<keyword evidence="1" id="KW-0433">Leucine-rich repeat</keyword>
<evidence type="ECO:0000313" key="7">
    <source>
        <dbReference type="Proteomes" id="UP000245207"/>
    </source>
</evidence>
<feature type="domain" description="NB-ARC" evidence="4">
    <location>
        <begin position="92"/>
        <end position="264"/>
    </location>
</feature>
<feature type="repeat" description="PPR" evidence="3">
    <location>
        <begin position="918"/>
        <end position="952"/>
    </location>
</feature>
<keyword evidence="7" id="KW-1185">Reference proteome</keyword>
<evidence type="ECO:0000259" key="5">
    <source>
        <dbReference type="Pfam" id="PF23282"/>
    </source>
</evidence>
<dbReference type="PANTHER" id="PTHR11017:SF479">
    <property type="entry name" value="DISEASE RESISTANCE PROTEIN (TIR-NBS-LRR CLASS) FAMILY"/>
    <property type="match status" value="1"/>
</dbReference>
<dbReference type="OrthoDB" id="185373at2759"/>
<dbReference type="Pfam" id="PF00931">
    <property type="entry name" value="NB-ARC"/>
    <property type="match status" value="1"/>
</dbReference>
<dbReference type="InterPro" id="IPR002885">
    <property type="entry name" value="PPR_rpt"/>
</dbReference>
<dbReference type="SUPFAM" id="SSF52540">
    <property type="entry name" value="P-loop containing nucleoside triphosphate hydrolases"/>
    <property type="match status" value="1"/>
</dbReference>
<sequence length="1104" mass="126581">MQGKKSNNYIPGTFDTSAVCNVGEAAEAAKLEGERRQERPTVANTSEATRWTEKRDSLLVLGEYGIVDKIVQDVSTNIQPRYRESNLIGMQSHMDALNSLLDIEATEEVRIVGIYGMGGIGTTTIAQALFRRISSKFEGSSFIRDIRENSSTKTDICVLKEKILGDILGDISYMSKIQDPESGANMIQERFVKKKFLLVLDDVDDVRKLEFLAATHDWFGTGSRIIITTRDMHLLSDTDAKYKPDLLCMDQAAELFSRHAFRANMPPDGYKEISERAIRYTGRLPLALKVLGSFFRGRQACVWESALDRLAKLPNNEVYKTLKLSFDDLNDFEQNIFLDIACFFTGREVKHVTRILDSFCFHPAIGISVLIEKSLMTIHNRRIRMHDLIQEMGKHICGNAPYSRLWDMDVIHDLVKKNRELQVIEGIVVHQDHKHALNVNVFESMNNLRLLDVHGEFTCGEPTFLPYELRWLCWKKYPFLSLPVADMHKLVGLEMKYGKIERLWKGHKKHATEPVWHLDSGCSRSMTGVKQYLHKYIEEPGPKEVFGDNSSAPTEGYGSAFHRTPGAHFSTFKPSHFHTFFEPVNFNQLANSTNESTNSSVTKLVKFLRSGISLEGVESDDFLDGSGVKPSEDLISLVIWELRDEWKLAFLVFKWGRKWRCCDEKSWRLMVWVLGNHKKFSNAWCLIKDLYRESSMDTQLPMFILIDSPHALPKEQYLEGDIEHMLKRVSTLNELGSLMGESEAHNQYATPLGYAAANEPAEAIRAFQLMERFKLSPDQKALYTLLDTLCKHGNVEEAEEFMFLNAKLFPLETEGFNIILSGWCNVYTDIIEAKRIWKEMDKCRVIPDEDSYTHMISCFSKVNNLFESLRLYDEMKRKGWKPNIRVYNSLVYVLAHENCHEEAVRMLDKMKEMGLIPNSSTYNFLISPLCKAGKLEDARSMLSKMLDENLNPNIDTFHAFLEGKGVSFETSLELLERMMKSGNGPNSDTFLILLGKFMQSNEAEIALKIWVKMKEYRVSPDSAHFMIMVEGLVKHGLTFKAKELRDEMLSIGIKEDPKLTKLFKDMSLEDEVKEIKKQRHVKCESRGAGLHHGKKWFRGKRSKT</sequence>
<evidence type="ECO:0000313" key="6">
    <source>
        <dbReference type="EMBL" id="PWA95134.1"/>
    </source>
</evidence>
<feature type="repeat" description="PPR" evidence="3">
    <location>
        <begin position="848"/>
        <end position="882"/>
    </location>
</feature>
<evidence type="ECO:0000256" key="1">
    <source>
        <dbReference type="ARBA" id="ARBA00022614"/>
    </source>
</evidence>
<dbReference type="SUPFAM" id="SSF46785">
    <property type="entry name" value="Winged helix' DNA-binding domain"/>
    <property type="match status" value="1"/>
</dbReference>
<dbReference type="InterPro" id="IPR027417">
    <property type="entry name" value="P-loop_NTPase"/>
</dbReference>
<organism evidence="6 7">
    <name type="scientific">Artemisia annua</name>
    <name type="common">Sweet wormwood</name>
    <dbReference type="NCBI Taxonomy" id="35608"/>
    <lineage>
        <taxon>Eukaryota</taxon>
        <taxon>Viridiplantae</taxon>
        <taxon>Streptophyta</taxon>
        <taxon>Embryophyta</taxon>
        <taxon>Tracheophyta</taxon>
        <taxon>Spermatophyta</taxon>
        <taxon>Magnoliopsida</taxon>
        <taxon>eudicotyledons</taxon>
        <taxon>Gunneridae</taxon>
        <taxon>Pentapetalae</taxon>
        <taxon>asterids</taxon>
        <taxon>campanulids</taxon>
        <taxon>Asterales</taxon>
        <taxon>Asteraceae</taxon>
        <taxon>Asteroideae</taxon>
        <taxon>Anthemideae</taxon>
        <taxon>Artemisiinae</taxon>
        <taxon>Artemisia</taxon>
    </lineage>
</organism>
<dbReference type="InterPro" id="IPR036390">
    <property type="entry name" value="WH_DNA-bd_sf"/>
</dbReference>
<dbReference type="PRINTS" id="PR00364">
    <property type="entry name" value="DISEASERSIST"/>
</dbReference>
<evidence type="ECO:0000259" key="4">
    <source>
        <dbReference type="Pfam" id="PF00931"/>
    </source>
</evidence>
<dbReference type="InterPro" id="IPR011990">
    <property type="entry name" value="TPR-like_helical_dom_sf"/>
</dbReference>
<accession>A0A2U1QAV4</accession>
<dbReference type="Gene3D" id="1.10.8.430">
    <property type="entry name" value="Helical domain of apoptotic protease-activating factors"/>
    <property type="match status" value="1"/>
</dbReference>
<dbReference type="Pfam" id="PF23282">
    <property type="entry name" value="WHD_ROQ1"/>
    <property type="match status" value="1"/>
</dbReference>
<dbReference type="PANTHER" id="PTHR11017">
    <property type="entry name" value="LEUCINE-RICH REPEAT-CONTAINING PROTEIN"/>
    <property type="match status" value="1"/>
</dbReference>
<proteinExistence type="predicted"/>
<evidence type="ECO:0000256" key="2">
    <source>
        <dbReference type="ARBA" id="ARBA00022737"/>
    </source>
</evidence>
<feature type="domain" description="Disease resistance protein Roq1-like winged-helix" evidence="5">
    <location>
        <begin position="332"/>
        <end position="397"/>
    </location>
</feature>
<dbReference type="InterPro" id="IPR042197">
    <property type="entry name" value="Apaf_helical"/>
</dbReference>
<gene>
    <name evidence="6" type="ORF">CTI12_AA053170</name>
</gene>
<dbReference type="AlphaFoldDB" id="A0A2U1QAV4"/>
<evidence type="ECO:0000256" key="3">
    <source>
        <dbReference type="PROSITE-ProRule" id="PRU00708"/>
    </source>
</evidence>
<dbReference type="GO" id="GO:0006952">
    <property type="term" value="P:defense response"/>
    <property type="evidence" value="ECO:0007669"/>
    <property type="project" value="InterPro"/>
</dbReference>
<dbReference type="Gene3D" id="3.40.50.300">
    <property type="entry name" value="P-loop containing nucleotide triphosphate hydrolases"/>
    <property type="match status" value="1"/>
</dbReference>
<dbReference type="InterPro" id="IPR058192">
    <property type="entry name" value="WHD_ROQ1-like"/>
</dbReference>
<dbReference type="Pfam" id="PF13041">
    <property type="entry name" value="PPR_2"/>
    <property type="match status" value="1"/>
</dbReference>
<protein>
    <submittedName>
        <fullName evidence="6">Pentatricopeptide repeat-containing protein</fullName>
    </submittedName>
</protein>
<feature type="repeat" description="PPR" evidence="3">
    <location>
        <begin position="883"/>
        <end position="917"/>
    </location>
</feature>